<proteinExistence type="predicted"/>
<reference evidence="2" key="1">
    <citation type="submission" date="2024-04" db="EMBL/GenBank/DDBJ databases">
        <title>Salinicola lusitanus LLJ914,a marine bacterium isolated from the Okinawa Trough.</title>
        <authorList>
            <person name="Li J."/>
        </authorList>
    </citation>
    <scope>NUCLEOTIDE SEQUENCE [LARGE SCALE GENOMIC DNA]</scope>
</reference>
<dbReference type="EMBL" id="JBBPFD010000017">
    <property type="protein sequence ID" value="KAK7891012.1"/>
    <property type="molecule type" value="Genomic_DNA"/>
</dbReference>
<dbReference type="AlphaFoldDB" id="A0AAW0N7G4"/>
<organism evidence="1 2">
    <name type="scientific">Mugilogobius chulae</name>
    <name type="common">yellowstripe goby</name>
    <dbReference type="NCBI Taxonomy" id="88201"/>
    <lineage>
        <taxon>Eukaryota</taxon>
        <taxon>Metazoa</taxon>
        <taxon>Chordata</taxon>
        <taxon>Craniata</taxon>
        <taxon>Vertebrata</taxon>
        <taxon>Euteleostomi</taxon>
        <taxon>Actinopterygii</taxon>
        <taxon>Neopterygii</taxon>
        <taxon>Teleostei</taxon>
        <taxon>Neoteleostei</taxon>
        <taxon>Acanthomorphata</taxon>
        <taxon>Gobiaria</taxon>
        <taxon>Gobiiformes</taxon>
        <taxon>Gobioidei</taxon>
        <taxon>Gobiidae</taxon>
        <taxon>Gobionellinae</taxon>
        <taxon>Mugilogobius</taxon>
    </lineage>
</organism>
<keyword evidence="2" id="KW-1185">Reference proteome</keyword>
<evidence type="ECO:0000313" key="1">
    <source>
        <dbReference type="EMBL" id="KAK7891012.1"/>
    </source>
</evidence>
<gene>
    <name evidence="1" type="ORF">WMY93_022975</name>
</gene>
<name>A0AAW0N7G4_9GOBI</name>
<accession>A0AAW0N7G4</accession>
<evidence type="ECO:0000313" key="2">
    <source>
        <dbReference type="Proteomes" id="UP001460270"/>
    </source>
</evidence>
<comment type="caution">
    <text evidence="1">The sequence shown here is derived from an EMBL/GenBank/DDBJ whole genome shotgun (WGS) entry which is preliminary data.</text>
</comment>
<dbReference type="Proteomes" id="UP001460270">
    <property type="component" value="Unassembled WGS sequence"/>
</dbReference>
<protein>
    <submittedName>
        <fullName evidence="1">Uncharacterized protein</fullName>
    </submittedName>
</protein>
<sequence length="111" mass="12321">MERLFKQWLHQTKVNPAHVAKTAIVIVAKASKTNKKDLRDWTGMGLRLDSAPAQDPTSDRPTAGLGVVRQVKPLIGPLSTVLKLLMLLNFSTPGESSQNVIVHVFVSEFWF</sequence>